<reference evidence="2 3" key="1">
    <citation type="submission" date="2023-05" db="EMBL/GenBank/DDBJ databases">
        <title>A 100% complete, gapless, phased diploid assembly of the Scenedesmus obliquus UTEX 3031 genome.</title>
        <authorList>
            <person name="Biondi T.C."/>
            <person name="Hanschen E.R."/>
            <person name="Kwon T."/>
            <person name="Eng W."/>
            <person name="Kruse C.P.S."/>
            <person name="Koehler S.I."/>
            <person name="Kunde Y."/>
            <person name="Gleasner C.D."/>
            <person name="You Mak K.T."/>
            <person name="Polle J."/>
            <person name="Hovde B.T."/>
            <person name="Starkenburg S.R."/>
        </authorList>
    </citation>
    <scope>NUCLEOTIDE SEQUENCE [LARGE SCALE GENOMIC DNA]</scope>
    <source>
        <strain evidence="2 3">DOE0152z</strain>
    </source>
</reference>
<protein>
    <submittedName>
        <fullName evidence="2">Uncharacterized protein</fullName>
    </submittedName>
</protein>
<proteinExistence type="predicted"/>
<name>A0ABY8UAA5_TETOB</name>
<dbReference type="EMBL" id="CP126214">
    <property type="protein sequence ID" value="WIA16593.1"/>
    <property type="molecule type" value="Genomic_DNA"/>
</dbReference>
<gene>
    <name evidence="2" type="ORF">OEZ85_013261</name>
</gene>
<feature type="region of interest" description="Disordered" evidence="1">
    <location>
        <begin position="80"/>
        <end position="104"/>
    </location>
</feature>
<evidence type="ECO:0000313" key="2">
    <source>
        <dbReference type="EMBL" id="WIA16593.1"/>
    </source>
</evidence>
<keyword evidence="3" id="KW-1185">Reference proteome</keyword>
<evidence type="ECO:0000313" key="3">
    <source>
        <dbReference type="Proteomes" id="UP001244341"/>
    </source>
</evidence>
<dbReference type="Proteomes" id="UP001244341">
    <property type="component" value="Chromosome 7b"/>
</dbReference>
<evidence type="ECO:0000256" key="1">
    <source>
        <dbReference type="SAM" id="MobiDB-lite"/>
    </source>
</evidence>
<organism evidence="2 3">
    <name type="scientific">Tetradesmus obliquus</name>
    <name type="common">Green alga</name>
    <name type="synonym">Acutodesmus obliquus</name>
    <dbReference type="NCBI Taxonomy" id="3088"/>
    <lineage>
        <taxon>Eukaryota</taxon>
        <taxon>Viridiplantae</taxon>
        <taxon>Chlorophyta</taxon>
        <taxon>core chlorophytes</taxon>
        <taxon>Chlorophyceae</taxon>
        <taxon>CS clade</taxon>
        <taxon>Sphaeropleales</taxon>
        <taxon>Scenedesmaceae</taxon>
        <taxon>Tetradesmus</taxon>
    </lineage>
</organism>
<sequence length="247" mass="24854">MAAHDGESPELVRVKLCLSKEAPKQQAKIKRATKRHELVEVEDFQKAALQDKRAKLLQEEAHWLQLQQQYNDMHTATAAGAPADPAAAEAETAEAEAAGTPRADATAAAAAAPLADSAAADTSNAGAPPAAAAAAAVAAAAAAGTVDAAAAGEAAAGDGPVCAQQAVKVRGVQLKVEMLLALVSKMEHLVASAETAARTLQAGYHAEKFKVFPHINSPAALIKSIIGSQHAAEAPGEGDGAGPSSGN</sequence>
<accession>A0ABY8UAA5</accession>